<keyword evidence="4 7" id="KW-0812">Transmembrane</keyword>
<reference evidence="9 10" key="1">
    <citation type="submission" date="2016-10" db="EMBL/GenBank/DDBJ databases">
        <authorList>
            <person name="de Groot N.N."/>
        </authorList>
    </citation>
    <scope>NUCLEOTIDE SEQUENCE [LARGE SCALE GENOMIC DNA]</scope>
    <source>
        <strain evidence="9 10">DSM 1736</strain>
    </source>
</reference>
<feature type="transmembrane region" description="Helical" evidence="8">
    <location>
        <begin position="27"/>
        <end position="47"/>
    </location>
</feature>
<evidence type="ECO:0000256" key="1">
    <source>
        <dbReference type="ARBA" id="ARBA00004651"/>
    </source>
</evidence>
<evidence type="ECO:0000313" key="10">
    <source>
        <dbReference type="Proteomes" id="UP000214880"/>
    </source>
</evidence>
<dbReference type="STRING" id="146817.SAMN04488502_101928"/>
<dbReference type="SUPFAM" id="SSF103481">
    <property type="entry name" value="Multidrug resistance efflux transporter EmrE"/>
    <property type="match status" value="1"/>
</dbReference>
<dbReference type="Pfam" id="PF00893">
    <property type="entry name" value="Multi_Drug_Res"/>
    <property type="match status" value="1"/>
</dbReference>
<feature type="transmembrane region" description="Helical" evidence="8">
    <location>
        <begin position="59"/>
        <end position="79"/>
    </location>
</feature>
<keyword evidence="5 8" id="KW-1133">Transmembrane helix</keyword>
<keyword evidence="6 8" id="KW-0472">Membrane</keyword>
<organism evidence="9 10">
    <name type="scientific">Dendrosporobacter quercicolus</name>
    <dbReference type="NCBI Taxonomy" id="146817"/>
    <lineage>
        <taxon>Bacteria</taxon>
        <taxon>Bacillati</taxon>
        <taxon>Bacillota</taxon>
        <taxon>Negativicutes</taxon>
        <taxon>Selenomonadales</taxon>
        <taxon>Sporomusaceae</taxon>
        <taxon>Dendrosporobacter</taxon>
    </lineage>
</organism>
<sequence length="108" mass="11499">MNGYALLAIAIVCEIFATSMLKASAGFTKLVPATLFVMVMSTSFYMLSRALTQIPLSIAYAIWSGVGTALTAAVAIFLWKEPINIYTFAGIVLIIIGVILLNLKGAAH</sequence>
<dbReference type="PANTHER" id="PTHR30561:SF1">
    <property type="entry name" value="MULTIDRUG TRANSPORTER EMRE"/>
    <property type="match status" value="1"/>
</dbReference>
<gene>
    <name evidence="9" type="ORF">SAMN04488502_101928</name>
</gene>
<dbReference type="InterPro" id="IPR037185">
    <property type="entry name" value="EmrE-like"/>
</dbReference>
<comment type="similarity">
    <text evidence="7">Belongs to the drug/metabolite transporter (DMT) superfamily. Small multidrug resistance (SMR) (TC 2.A.7.1) family.</text>
</comment>
<evidence type="ECO:0000256" key="2">
    <source>
        <dbReference type="ARBA" id="ARBA00022448"/>
    </source>
</evidence>
<dbReference type="Proteomes" id="UP000214880">
    <property type="component" value="Unassembled WGS sequence"/>
</dbReference>
<comment type="subcellular location">
    <subcellularLocation>
        <location evidence="1 7">Cell membrane</location>
        <topology evidence="1 7">Multi-pass membrane protein</topology>
    </subcellularLocation>
</comment>
<dbReference type="OrthoDB" id="21828at2"/>
<keyword evidence="10" id="KW-1185">Reference proteome</keyword>
<dbReference type="GO" id="GO:0005886">
    <property type="term" value="C:plasma membrane"/>
    <property type="evidence" value="ECO:0007669"/>
    <property type="project" value="UniProtKB-SubCell"/>
</dbReference>
<dbReference type="RefSeq" id="WP_092068878.1">
    <property type="nucleotide sequence ID" value="NZ_FNHB01000001.1"/>
</dbReference>
<dbReference type="AlphaFoldDB" id="A0A1G9N8A0"/>
<evidence type="ECO:0000256" key="3">
    <source>
        <dbReference type="ARBA" id="ARBA00022475"/>
    </source>
</evidence>
<dbReference type="InterPro" id="IPR045324">
    <property type="entry name" value="Small_multidrug_res"/>
</dbReference>
<evidence type="ECO:0000256" key="7">
    <source>
        <dbReference type="RuleBase" id="RU003942"/>
    </source>
</evidence>
<keyword evidence="2" id="KW-0813">Transport</keyword>
<evidence type="ECO:0000256" key="8">
    <source>
        <dbReference type="SAM" id="Phobius"/>
    </source>
</evidence>
<dbReference type="InterPro" id="IPR000390">
    <property type="entry name" value="Small_drug/metabolite_transptr"/>
</dbReference>
<keyword evidence="3" id="KW-1003">Cell membrane</keyword>
<dbReference type="PANTHER" id="PTHR30561">
    <property type="entry name" value="SMR FAMILY PROTON-DEPENDENT DRUG EFFLUX TRANSPORTER SUGE"/>
    <property type="match status" value="1"/>
</dbReference>
<dbReference type="EMBL" id="FNHB01000001">
    <property type="protein sequence ID" value="SDL82739.1"/>
    <property type="molecule type" value="Genomic_DNA"/>
</dbReference>
<evidence type="ECO:0000256" key="5">
    <source>
        <dbReference type="ARBA" id="ARBA00022989"/>
    </source>
</evidence>
<accession>A0A1G9N8A0</accession>
<dbReference type="GO" id="GO:0022857">
    <property type="term" value="F:transmembrane transporter activity"/>
    <property type="evidence" value="ECO:0007669"/>
    <property type="project" value="InterPro"/>
</dbReference>
<protein>
    <submittedName>
        <fullName evidence="9">Small multidrug resistance pump</fullName>
    </submittedName>
</protein>
<dbReference type="FunFam" id="1.10.3730.20:FF:000001">
    <property type="entry name" value="Quaternary ammonium compound resistance transporter SugE"/>
    <property type="match status" value="1"/>
</dbReference>
<feature type="transmembrane region" description="Helical" evidence="8">
    <location>
        <begin position="85"/>
        <end position="103"/>
    </location>
</feature>
<name>A0A1G9N8A0_9FIRM</name>
<dbReference type="Gene3D" id="1.10.3730.20">
    <property type="match status" value="1"/>
</dbReference>
<evidence type="ECO:0000256" key="4">
    <source>
        <dbReference type="ARBA" id="ARBA00022692"/>
    </source>
</evidence>
<proteinExistence type="inferred from homology"/>
<evidence type="ECO:0000313" key="9">
    <source>
        <dbReference type="EMBL" id="SDL82739.1"/>
    </source>
</evidence>
<evidence type="ECO:0000256" key="6">
    <source>
        <dbReference type="ARBA" id="ARBA00023136"/>
    </source>
</evidence>